<gene>
    <name evidence="1" type="ORF">RPERSI_LOCUS3319</name>
</gene>
<sequence>MYTLFEIINNPNESRLEAEFRRNRKKVNEGRITYYTLELDEKYQNYDELMDDLKQPGQPKDLILFYQKIRELTTKLYQLANQEAESKGGRVETIPPHLMSDNHIISLLDLIDDLKQQRKQTEAGLNQAKSQVLADLKELKRAITDKKLTDKINETYPHTITGTD</sequence>
<evidence type="ECO:0000313" key="1">
    <source>
        <dbReference type="EMBL" id="CAG8535367.1"/>
    </source>
</evidence>
<reference evidence="1" key="1">
    <citation type="submission" date="2021-06" db="EMBL/GenBank/DDBJ databases">
        <authorList>
            <person name="Kallberg Y."/>
            <person name="Tangrot J."/>
            <person name="Rosling A."/>
        </authorList>
    </citation>
    <scope>NUCLEOTIDE SEQUENCE</scope>
    <source>
        <strain evidence="1">MA461A</strain>
    </source>
</reference>
<accession>A0ACA9LMS4</accession>
<organism evidence="1 2">
    <name type="scientific">Racocetra persica</name>
    <dbReference type="NCBI Taxonomy" id="160502"/>
    <lineage>
        <taxon>Eukaryota</taxon>
        <taxon>Fungi</taxon>
        <taxon>Fungi incertae sedis</taxon>
        <taxon>Mucoromycota</taxon>
        <taxon>Glomeromycotina</taxon>
        <taxon>Glomeromycetes</taxon>
        <taxon>Diversisporales</taxon>
        <taxon>Gigasporaceae</taxon>
        <taxon>Racocetra</taxon>
    </lineage>
</organism>
<evidence type="ECO:0000313" key="2">
    <source>
        <dbReference type="Proteomes" id="UP000789920"/>
    </source>
</evidence>
<protein>
    <submittedName>
        <fullName evidence="1">33494_t:CDS:1</fullName>
    </submittedName>
</protein>
<comment type="caution">
    <text evidence="1">The sequence shown here is derived from an EMBL/GenBank/DDBJ whole genome shotgun (WGS) entry which is preliminary data.</text>
</comment>
<keyword evidence="2" id="KW-1185">Reference proteome</keyword>
<dbReference type="EMBL" id="CAJVQC010004028">
    <property type="protein sequence ID" value="CAG8535367.1"/>
    <property type="molecule type" value="Genomic_DNA"/>
</dbReference>
<name>A0ACA9LMS4_9GLOM</name>
<dbReference type="Proteomes" id="UP000789920">
    <property type="component" value="Unassembled WGS sequence"/>
</dbReference>
<proteinExistence type="predicted"/>